<dbReference type="InterPro" id="IPR047175">
    <property type="entry name" value="CotS-like"/>
</dbReference>
<proteinExistence type="predicted"/>
<evidence type="ECO:0000313" key="2">
    <source>
        <dbReference type="Proteomes" id="UP000032076"/>
    </source>
</evidence>
<evidence type="ECO:0008006" key="3">
    <source>
        <dbReference type="Google" id="ProtNLM"/>
    </source>
</evidence>
<dbReference type="PANTHER" id="PTHR39179">
    <property type="entry name" value="SPORE COAT PROTEIN I"/>
    <property type="match status" value="1"/>
</dbReference>
<organism evidence="1 2">
    <name type="scientific">Caldibacillus thermoamylovorans</name>
    <dbReference type="NCBI Taxonomy" id="35841"/>
    <lineage>
        <taxon>Bacteria</taxon>
        <taxon>Bacillati</taxon>
        <taxon>Bacillota</taxon>
        <taxon>Bacilli</taxon>
        <taxon>Bacillales</taxon>
        <taxon>Bacillaceae</taxon>
        <taxon>Caldibacillus</taxon>
    </lineage>
</organism>
<dbReference type="NCBIfam" id="TIGR02905">
    <property type="entry name" value="spore_yutH"/>
    <property type="match status" value="1"/>
</dbReference>
<dbReference type="InterPro" id="IPR011009">
    <property type="entry name" value="Kinase-like_dom_sf"/>
</dbReference>
<dbReference type="PANTHER" id="PTHR39179:SF2">
    <property type="entry name" value="ENDOSPORE COAT-ASSOCIATED PROTEIN YUTH"/>
    <property type="match status" value="1"/>
</dbReference>
<evidence type="ECO:0000313" key="1">
    <source>
        <dbReference type="EMBL" id="KIO71238.1"/>
    </source>
</evidence>
<name>A0ABD4A342_9BACI</name>
<dbReference type="EMBL" id="JXLU01000131">
    <property type="protein sequence ID" value="KIO71238.1"/>
    <property type="molecule type" value="Genomic_DNA"/>
</dbReference>
<accession>A0ABD4A342</accession>
<dbReference type="RefSeq" id="WP_041903541.1">
    <property type="nucleotide sequence ID" value="NZ_JAMAXM010000005.1"/>
</dbReference>
<protein>
    <recommendedName>
        <fullName evidence="3">Spore coat protein YutH</fullName>
    </recommendedName>
</protein>
<gene>
    <name evidence="1" type="ORF">B4167_0192</name>
</gene>
<comment type="caution">
    <text evidence="1">The sequence shown here is derived from an EMBL/GenBank/DDBJ whole genome shotgun (WGS) entry which is preliminary data.</text>
</comment>
<dbReference type="InterPro" id="IPR014254">
    <property type="entry name" value="Spore_coat_YutH"/>
</dbReference>
<dbReference type="Proteomes" id="UP000032076">
    <property type="component" value="Unassembled WGS sequence"/>
</dbReference>
<reference evidence="1 2" key="1">
    <citation type="submission" date="2015-01" db="EMBL/GenBank/DDBJ databases">
        <title>Draft Genome Sequences of Four Bacillus thermoamylovorans Strains, Isolated From Food Products.</title>
        <authorList>
            <person name="Krawcyk A.O."/>
            <person name="Berendsen E.M."/>
            <person name="Eijlander R.T."/>
            <person name="de Jong A."/>
            <person name="Wells-Bennik M."/>
            <person name="Kuipers O.P."/>
        </authorList>
    </citation>
    <scope>NUCLEOTIDE SEQUENCE [LARGE SCALE GENOMIC DNA]</scope>
    <source>
        <strain evidence="1 2">B4167</strain>
    </source>
</reference>
<dbReference type="SUPFAM" id="SSF56112">
    <property type="entry name" value="Protein kinase-like (PK-like)"/>
    <property type="match status" value="1"/>
</dbReference>
<dbReference type="AlphaFoldDB" id="A0ABD4A342"/>
<sequence>MIQFLQQEFGIFPGQSFKIRQYDAYYDGHHIYILIKVYEQEQEELQVRYEMTNYLRQNGEKFVPAFFAATDGRFVKQLDENYYIVLKLEQWRNKPYQFPGRRLAYFHNHGKYFRSEKDVLNRLGKWKELWESRIDRLEKIWQQNVMNQPNNDFERLFIDSFPYYAGMTENAIQYFVDTTIDEQPAGFDVATVCHERFTMDTWTDPIILKDPFDWIVDHPVRDIAEWIRHVYFSQPQMVQKPIQKFIQDYETQTSLSPFAWRLLYSRLVLPIHYFQCIELYYARLADNFDNSMTGEIKKILNQSGDYERFLAHFYDMAGAPHRSLQLPKLDWFN</sequence>
<dbReference type="Gene3D" id="3.90.1200.10">
    <property type="match status" value="1"/>
</dbReference>